<feature type="non-terminal residue" evidence="1">
    <location>
        <position position="261"/>
    </location>
</feature>
<dbReference type="InterPro" id="IPR024019">
    <property type="entry name" value="CHP04096"/>
</dbReference>
<gene>
    <name evidence="1" type="ORF">METZ01_LOCUS254101</name>
</gene>
<name>A0A382IPY0_9ZZZZ</name>
<dbReference type="NCBIfam" id="TIGR04096">
    <property type="entry name" value="dnd_rel_methyl"/>
    <property type="match status" value="1"/>
</dbReference>
<evidence type="ECO:0008006" key="2">
    <source>
        <dbReference type="Google" id="ProtNLM"/>
    </source>
</evidence>
<feature type="non-terminal residue" evidence="1">
    <location>
        <position position="1"/>
    </location>
</feature>
<sequence length="261" mass="29770">VLRQGETFFDYGCGKGEDVVGLRKLDFEASGWDPNHWPEEQRVDADVVNLGYVANVIEDPKERNVALTEAWRHAGRALIVSARLNNEARSITCGQPVGDGVVTGHGTFQKFYSQAELRTWIDSTLEVESIAASPGIFVVFREEVDANDYLIRNRRRRSISVKISRADRIYDEHRETIDELVEFFTQRGRLPRRDESIDLQHRLRDAVGGLRRAWNVVRNVTEGTDWEAITAGRSDDLLVDIALLKLNRRPNFMALPEATRH</sequence>
<organism evidence="1">
    <name type="scientific">marine metagenome</name>
    <dbReference type="NCBI Taxonomy" id="408172"/>
    <lineage>
        <taxon>unclassified sequences</taxon>
        <taxon>metagenomes</taxon>
        <taxon>ecological metagenomes</taxon>
    </lineage>
</organism>
<proteinExistence type="predicted"/>
<dbReference type="AlphaFoldDB" id="A0A382IPY0"/>
<evidence type="ECO:0000313" key="1">
    <source>
        <dbReference type="EMBL" id="SVC01247.1"/>
    </source>
</evidence>
<accession>A0A382IPY0</accession>
<reference evidence="1" key="1">
    <citation type="submission" date="2018-05" db="EMBL/GenBank/DDBJ databases">
        <authorList>
            <person name="Lanie J.A."/>
            <person name="Ng W.-L."/>
            <person name="Kazmierczak K.M."/>
            <person name="Andrzejewski T.M."/>
            <person name="Davidsen T.M."/>
            <person name="Wayne K.J."/>
            <person name="Tettelin H."/>
            <person name="Glass J.I."/>
            <person name="Rusch D."/>
            <person name="Podicherti R."/>
            <person name="Tsui H.-C.T."/>
            <person name="Winkler M.E."/>
        </authorList>
    </citation>
    <scope>NUCLEOTIDE SEQUENCE</scope>
</reference>
<protein>
    <recommendedName>
        <fullName evidence="2">DNA phosphorothioation-associated methyltransferase</fullName>
    </recommendedName>
</protein>
<dbReference type="EMBL" id="UINC01068539">
    <property type="protein sequence ID" value="SVC01247.1"/>
    <property type="molecule type" value="Genomic_DNA"/>
</dbReference>